<feature type="non-terminal residue" evidence="1">
    <location>
        <position position="1"/>
    </location>
</feature>
<protein>
    <submittedName>
        <fullName evidence="1">Uncharacterized protein</fullName>
    </submittedName>
</protein>
<dbReference type="AlphaFoldDB" id="A0A0G1QA72"/>
<evidence type="ECO:0000313" key="1">
    <source>
        <dbReference type="EMBL" id="KKU14598.1"/>
    </source>
</evidence>
<accession>A0A0G1QA72</accession>
<dbReference type="EMBL" id="LCLJ01000020">
    <property type="protein sequence ID" value="KKU14598.1"/>
    <property type="molecule type" value="Genomic_DNA"/>
</dbReference>
<comment type="caution">
    <text evidence="1">The sequence shown here is derived from an EMBL/GenBank/DDBJ whole genome shotgun (WGS) entry which is preliminary data.</text>
</comment>
<reference evidence="1 2" key="1">
    <citation type="journal article" date="2015" name="Nature">
        <title>rRNA introns, odd ribosomes, and small enigmatic genomes across a large radiation of phyla.</title>
        <authorList>
            <person name="Brown C.T."/>
            <person name="Hug L.A."/>
            <person name="Thomas B.C."/>
            <person name="Sharon I."/>
            <person name="Castelle C.J."/>
            <person name="Singh A."/>
            <person name="Wilkins M.J."/>
            <person name="Williams K.H."/>
            <person name="Banfield J.F."/>
        </authorList>
    </citation>
    <scope>NUCLEOTIDE SEQUENCE [LARGE SCALE GENOMIC DNA]</scope>
</reference>
<dbReference type="Proteomes" id="UP000034727">
    <property type="component" value="Unassembled WGS sequence"/>
</dbReference>
<sequence>YVFLGFHGHATTVTELVSTREGFGNLFYYLQREFSIVAFMGV</sequence>
<organism evidence="1 2">
    <name type="scientific">Candidatus Jorgensenbacteria bacterium GW2011_GWA2_45_9</name>
    <dbReference type="NCBI Taxonomy" id="1618663"/>
    <lineage>
        <taxon>Bacteria</taxon>
        <taxon>Candidatus Joergenseniibacteriota</taxon>
    </lineage>
</organism>
<gene>
    <name evidence="1" type="ORF">UX22_C0020G0017</name>
</gene>
<name>A0A0G1QA72_9BACT</name>
<evidence type="ECO:0000313" key="2">
    <source>
        <dbReference type="Proteomes" id="UP000034727"/>
    </source>
</evidence>
<proteinExistence type="predicted"/>